<evidence type="ECO:0000256" key="1">
    <source>
        <dbReference type="SAM" id="MobiDB-lite"/>
    </source>
</evidence>
<dbReference type="PANTHER" id="PTHR35385">
    <property type="entry name" value="PROTEIN B, PUTATIVE-RELATED-RELATED"/>
    <property type="match status" value="1"/>
</dbReference>
<feature type="region of interest" description="Disordered" evidence="1">
    <location>
        <begin position="364"/>
        <end position="385"/>
    </location>
</feature>
<keyword evidence="3" id="KW-1185">Reference proteome</keyword>
<evidence type="ECO:0000313" key="3">
    <source>
        <dbReference type="Proteomes" id="UP001219518"/>
    </source>
</evidence>
<proteinExistence type="predicted"/>
<dbReference type="Proteomes" id="UP001219518">
    <property type="component" value="Unassembled WGS sequence"/>
</dbReference>
<comment type="caution">
    <text evidence="2">The sequence shown here is derived from an EMBL/GenBank/DDBJ whole genome shotgun (WGS) entry which is preliminary data.</text>
</comment>
<reference evidence="2" key="1">
    <citation type="submission" date="2021-07" db="EMBL/GenBank/DDBJ databases">
        <authorList>
            <person name="Catto M.A."/>
            <person name="Jacobson A."/>
            <person name="Kennedy G."/>
            <person name="Labadie P."/>
            <person name="Hunt B.G."/>
            <person name="Srinivasan R."/>
        </authorList>
    </citation>
    <scope>NUCLEOTIDE SEQUENCE</scope>
    <source>
        <strain evidence="2">PL_HMW_Pooled</strain>
        <tissue evidence="2">Head</tissue>
    </source>
</reference>
<gene>
    <name evidence="2" type="ORF">KUF71_009447</name>
</gene>
<sequence>MRHRRPSDEVVIKFTNLFKQGHSPSSALNTHKFDLQEEYGSGYIIAAGDGSLCPTLKWCFYMYKKLFSKTYGAQDGLKMMESLEEFISNFNIECGSECAKYETSKDGDYIVAICTPLMKRVHKLIQGSGEIAFVDSSGGMDRHMSRVFLIRTPSVAGALPLEDAFYGKGLKGPSIFMTDDSTAERNTLRALFPDAWLLLCIFHVLQAVWRWLLDSKHKVEMRDRPVLYDLFKDLLNANVVQLFHFLTTRLDKYFERRIVAFVNNRVENYVKSRYHVKEEKLIPLSATKDSEYLYTVTNSESKKTYSVNMEVEMCTCPIGITGAPCKEAIVYQLIADPNFKLPDEWFLSLRSGQVDPFAAPVSPPECNEDCDVTESDSPDQELNPPLEVAGVSKESEATPSDIAERVAVCLGKIDNFSDFLKHKYNTRSDLYLTAVEKMMDRFENECKTDSAAVSAIHTFNRHSNPNAVRQVNNIPIQVTALSRQKYSLGAAKNLKITGRPPDRIRLVGEHGYSTKTSSPENFTAPRPTSKLPHCISQRVATYAYSTPK</sequence>
<reference evidence="2" key="2">
    <citation type="journal article" date="2023" name="BMC Genomics">
        <title>Pest status, molecular evolution, and epigenetic factors derived from the genome assembly of Frankliniella fusca, a thysanopteran phytovirus vector.</title>
        <authorList>
            <person name="Catto M.A."/>
            <person name="Labadie P.E."/>
            <person name="Jacobson A.L."/>
            <person name="Kennedy G.G."/>
            <person name="Srinivasan R."/>
            <person name="Hunt B.G."/>
        </authorList>
    </citation>
    <scope>NUCLEOTIDE SEQUENCE</scope>
    <source>
        <strain evidence="2">PL_HMW_Pooled</strain>
    </source>
</reference>
<feature type="region of interest" description="Disordered" evidence="1">
    <location>
        <begin position="511"/>
        <end position="530"/>
    </location>
</feature>
<dbReference type="AlphaFoldDB" id="A0AAE1HGH0"/>
<dbReference type="PANTHER" id="PTHR35385:SF2">
    <property type="entry name" value="PROTEIN B, PUTATIVE-RELATED"/>
    <property type="match status" value="1"/>
</dbReference>
<name>A0AAE1HGH0_9NEOP</name>
<protein>
    <submittedName>
        <fullName evidence="2">Chromosome partition protein Smc</fullName>
    </submittedName>
</protein>
<organism evidence="2 3">
    <name type="scientific">Frankliniella fusca</name>
    <dbReference type="NCBI Taxonomy" id="407009"/>
    <lineage>
        <taxon>Eukaryota</taxon>
        <taxon>Metazoa</taxon>
        <taxon>Ecdysozoa</taxon>
        <taxon>Arthropoda</taxon>
        <taxon>Hexapoda</taxon>
        <taxon>Insecta</taxon>
        <taxon>Pterygota</taxon>
        <taxon>Neoptera</taxon>
        <taxon>Paraneoptera</taxon>
        <taxon>Thysanoptera</taxon>
        <taxon>Terebrantia</taxon>
        <taxon>Thripoidea</taxon>
        <taxon>Thripidae</taxon>
        <taxon>Frankliniella</taxon>
    </lineage>
</organism>
<evidence type="ECO:0000313" key="2">
    <source>
        <dbReference type="EMBL" id="KAK3920160.1"/>
    </source>
</evidence>
<dbReference type="EMBL" id="JAHWGI010000990">
    <property type="protein sequence ID" value="KAK3920160.1"/>
    <property type="molecule type" value="Genomic_DNA"/>
</dbReference>
<accession>A0AAE1HGH0</accession>
<feature type="compositionally biased region" description="Acidic residues" evidence="1">
    <location>
        <begin position="366"/>
        <end position="379"/>
    </location>
</feature>